<dbReference type="GO" id="GO:0022857">
    <property type="term" value="F:transmembrane transporter activity"/>
    <property type="evidence" value="ECO:0007669"/>
    <property type="project" value="InterPro"/>
</dbReference>
<evidence type="ECO:0000256" key="7">
    <source>
        <dbReference type="SAM" id="Phobius"/>
    </source>
</evidence>
<evidence type="ECO:0000256" key="3">
    <source>
        <dbReference type="ARBA" id="ARBA00022475"/>
    </source>
</evidence>
<organism evidence="9 10">
    <name type="scientific">Actinoplanes regularis</name>
    <dbReference type="NCBI Taxonomy" id="52697"/>
    <lineage>
        <taxon>Bacteria</taxon>
        <taxon>Bacillati</taxon>
        <taxon>Actinomycetota</taxon>
        <taxon>Actinomycetes</taxon>
        <taxon>Micromonosporales</taxon>
        <taxon>Micromonosporaceae</taxon>
        <taxon>Actinoplanes</taxon>
    </lineage>
</organism>
<evidence type="ECO:0000256" key="6">
    <source>
        <dbReference type="ARBA" id="ARBA00023136"/>
    </source>
</evidence>
<feature type="transmembrane region" description="Helical" evidence="7">
    <location>
        <begin position="219"/>
        <end position="237"/>
    </location>
</feature>
<dbReference type="InterPro" id="IPR005829">
    <property type="entry name" value="Sugar_transporter_CS"/>
</dbReference>
<feature type="transmembrane region" description="Helical" evidence="7">
    <location>
        <begin position="105"/>
        <end position="123"/>
    </location>
</feature>
<keyword evidence="3" id="KW-1003">Cell membrane</keyword>
<dbReference type="InterPro" id="IPR020846">
    <property type="entry name" value="MFS_dom"/>
</dbReference>
<keyword evidence="10" id="KW-1185">Reference proteome</keyword>
<evidence type="ECO:0000259" key="8">
    <source>
        <dbReference type="PROSITE" id="PS50850"/>
    </source>
</evidence>
<dbReference type="Pfam" id="PF07690">
    <property type="entry name" value="MFS_1"/>
    <property type="match status" value="1"/>
</dbReference>
<sequence>MQGWLRQAAGGLPRQFWFLWTGTLINRVGAFVVLFLSLYLTGERHFTQSQAGLVLGLYGVGGAIGTMAGGVLADRWGRRPTMLLAQFGAASLMLTLGFAHSYPQILVVTGLLGAFGEGVRPAFSAMMVDVVPERDRVRAYSLNYWAINLGFSLAAIAAGFAAQADFLLLFAIDAATTLVTATITLIFLKETRPARRPAPTGAAPTSGGGMFTALRDRTFLAFLLVNLLSVMVILQHWSTLPIAMQADGFSAATYGWVIAVNGIMIVSGQLFVPRLVEGRRSHRVLAVATLLIGVGFGLVAVAHAAWVYALTVVIWTLGEMLQSPSNAATVAALSPSALRGRYQGLNSLSWSIGTALAPVLGGLVLQGPGSTTLWTGCFAVCALAAAGHLLSGPARERRAALRRTEEAARIAAATPGRVVTTDLAPTT</sequence>
<accession>A0A238VCY9</accession>
<dbReference type="OrthoDB" id="5379144at2"/>
<dbReference type="PANTHER" id="PTHR23517:SF2">
    <property type="entry name" value="MULTIDRUG RESISTANCE PROTEIN MDTH"/>
    <property type="match status" value="1"/>
</dbReference>
<dbReference type="PANTHER" id="PTHR23517">
    <property type="entry name" value="RESISTANCE PROTEIN MDTM, PUTATIVE-RELATED-RELATED"/>
    <property type="match status" value="1"/>
</dbReference>
<dbReference type="InterPro" id="IPR036259">
    <property type="entry name" value="MFS_trans_sf"/>
</dbReference>
<feature type="domain" description="Major facilitator superfamily (MFS) profile" evidence="8">
    <location>
        <begin position="15"/>
        <end position="399"/>
    </location>
</feature>
<dbReference type="InterPro" id="IPR050171">
    <property type="entry name" value="MFS_Transporters"/>
</dbReference>
<dbReference type="PROSITE" id="PS00216">
    <property type="entry name" value="SUGAR_TRANSPORT_1"/>
    <property type="match status" value="1"/>
</dbReference>
<reference evidence="9 10" key="1">
    <citation type="submission" date="2017-06" db="EMBL/GenBank/DDBJ databases">
        <authorList>
            <person name="Kim H.J."/>
            <person name="Triplett B.A."/>
        </authorList>
    </citation>
    <scope>NUCLEOTIDE SEQUENCE [LARGE SCALE GENOMIC DNA]</scope>
    <source>
        <strain evidence="9 10">DSM 43151</strain>
    </source>
</reference>
<dbReference type="PROSITE" id="PS50850">
    <property type="entry name" value="MFS"/>
    <property type="match status" value="1"/>
</dbReference>
<evidence type="ECO:0000256" key="2">
    <source>
        <dbReference type="ARBA" id="ARBA00022448"/>
    </source>
</evidence>
<feature type="transmembrane region" description="Helical" evidence="7">
    <location>
        <begin position="168"/>
        <end position="188"/>
    </location>
</feature>
<evidence type="ECO:0000313" key="10">
    <source>
        <dbReference type="Proteomes" id="UP000198415"/>
    </source>
</evidence>
<dbReference type="SUPFAM" id="SSF103473">
    <property type="entry name" value="MFS general substrate transporter"/>
    <property type="match status" value="1"/>
</dbReference>
<feature type="transmembrane region" description="Helical" evidence="7">
    <location>
        <begin position="16"/>
        <end position="40"/>
    </location>
</feature>
<feature type="transmembrane region" description="Helical" evidence="7">
    <location>
        <begin position="144"/>
        <end position="162"/>
    </location>
</feature>
<feature type="transmembrane region" description="Helical" evidence="7">
    <location>
        <begin position="52"/>
        <end position="73"/>
    </location>
</feature>
<dbReference type="InterPro" id="IPR011701">
    <property type="entry name" value="MFS"/>
</dbReference>
<dbReference type="AlphaFoldDB" id="A0A238VCY9"/>
<dbReference type="EMBL" id="FZNR01000001">
    <property type="protein sequence ID" value="SNR32270.1"/>
    <property type="molecule type" value="Genomic_DNA"/>
</dbReference>
<proteinExistence type="predicted"/>
<keyword evidence="6 7" id="KW-0472">Membrane</keyword>
<feature type="transmembrane region" description="Helical" evidence="7">
    <location>
        <begin position="371"/>
        <end position="390"/>
    </location>
</feature>
<gene>
    <name evidence="9" type="ORF">SAMN06264365_1011061</name>
</gene>
<dbReference type="RefSeq" id="WP_089291745.1">
    <property type="nucleotide sequence ID" value="NZ_BOMU01000001.1"/>
</dbReference>
<keyword evidence="5 7" id="KW-1133">Transmembrane helix</keyword>
<dbReference type="Gene3D" id="1.20.1250.20">
    <property type="entry name" value="MFS general substrate transporter like domains"/>
    <property type="match status" value="1"/>
</dbReference>
<protein>
    <submittedName>
        <fullName evidence="9">Predicted arabinose efflux permease, MFS family</fullName>
    </submittedName>
</protein>
<evidence type="ECO:0000256" key="5">
    <source>
        <dbReference type="ARBA" id="ARBA00022989"/>
    </source>
</evidence>
<comment type="subcellular location">
    <subcellularLocation>
        <location evidence="1">Cell membrane</location>
        <topology evidence="1">Multi-pass membrane protein</topology>
    </subcellularLocation>
</comment>
<keyword evidence="4 7" id="KW-0812">Transmembrane</keyword>
<keyword evidence="2" id="KW-0813">Transport</keyword>
<evidence type="ECO:0000256" key="1">
    <source>
        <dbReference type="ARBA" id="ARBA00004651"/>
    </source>
</evidence>
<evidence type="ECO:0000313" key="9">
    <source>
        <dbReference type="EMBL" id="SNR32270.1"/>
    </source>
</evidence>
<dbReference type="GO" id="GO:0005886">
    <property type="term" value="C:plasma membrane"/>
    <property type="evidence" value="ECO:0007669"/>
    <property type="project" value="UniProtKB-SubCell"/>
</dbReference>
<evidence type="ECO:0000256" key="4">
    <source>
        <dbReference type="ARBA" id="ARBA00022692"/>
    </source>
</evidence>
<feature type="transmembrane region" description="Helical" evidence="7">
    <location>
        <begin position="249"/>
        <end position="272"/>
    </location>
</feature>
<dbReference type="CDD" id="cd17329">
    <property type="entry name" value="MFS_MdtH_MDR_like"/>
    <property type="match status" value="1"/>
</dbReference>
<dbReference type="Proteomes" id="UP000198415">
    <property type="component" value="Unassembled WGS sequence"/>
</dbReference>
<name>A0A238VCY9_9ACTN</name>
<feature type="transmembrane region" description="Helical" evidence="7">
    <location>
        <begin position="284"/>
        <end position="306"/>
    </location>
</feature>